<dbReference type="PANTHER" id="PTHR11085:SF6">
    <property type="entry name" value="NAD-DEPENDENT PROTEIN DEACETYLASE SIRTUIN-2"/>
    <property type="match status" value="1"/>
</dbReference>
<dbReference type="Gene3D" id="3.40.50.1220">
    <property type="entry name" value="TPP-binding domain"/>
    <property type="match status" value="1"/>
</dbReference>
<evidence type="ECO:0000256" key="4">
    <source>
        <dbReference type="ARBA" id="ARBA00022723"/>
    </source>
</evidence>
<feature type="domain" description="Deacetylase sirtuin-type" evidence="9">
    <location>
        <begin position="16"/>
        <end position="278"/>
    </location>
</feature>
<dbReference type="InterPro" id="IPR050134">
    <property type="entry name" value="NAD-dep_sirtuin_deacylases"/>
</dbReference>
<reference evidence="10 11" key="1">
    <citation type="journal article" date="2016" name="Genome Biol. Evol.">
        <title>Divergent and convergent evolution of fungal pathogenicity.</title>
        <authorList>
            <person name="Shang Y."/>
            <person name="Xiao G."/>
            <person name="Zheng P."/>
            <person name="Cen K."/>
            <person name="Zhan S."/>
            <person name="Wang C."/>
        </authorList>
    </citation>
    <scope>NUCLEOTIDE SEQUENCE [LARGE SCALE GENOMIC DNA]</scope>
    <source>
        <strain evidence="10 11">RCEF 2490</strain>
    </source>
</reference>
<feature type="compositionally biased region" description="Basic and acidic residues" evidence="8">
    <location>
        <begin position="366"/>
        <end position="379"/>
    </location>
</feature>
<evidence type="ECO:0000259" key="9">
    <source>
        <dbReference type="PROSITE" id="PS50305"/>
    </source>
</evidence>
<dbReference type="SUPFAM" id="SSF52467">
    <property type="entry name" value="DHS-like NAD/FAD-binding domain"/>
    <property type="match status" value="1"/>
</dbReference>
<dbReference type="Pfam" id="PF02146">
    <property type="entry name" value="SIR2"/>
    <property type="match status" value="1"/>
</dbReference>
<feature type="binding site" evidence="7">
    <location>
        <position position="157"/>
    </location>
    <ligand>
        <name>Zn(2+)</name>
        <dbReference type="ChEBI" id="CHEBI:29105"/>
    </ligand>
</feature>
<dbReference type="GO" id="GO:0017136">
    <property type="term" value="F:histone deacetylase activity, NAD-dependent"/>
    <property type="evidence" value="ECO:0007669"/>
    <property type="project" value="TreeGrafter"/>
</dbReference>
<dbReference type="STRING" id="1081109.A0A166UU09"/>
<dbReference type="GO" id="GO:0005634">
    <property type="term" value="C:nucleus"/>
    <property type="evidence" value="ECO:0007669"/>
    <property type="project" value="TreeGrafter"/>
</dbReference>
<dbReference type="InterPro" id="IPR026591">
    <property type="entry name" value="Sirtuin_cat_small_dom_sf"/>
</dbReference>
<dbReference type="CDD" id="cd01408">
    <property type="entry name" value="SIRT1"/>
    <property type="match status" value="1"/>
</dbReference>
<evidence type="ECO:0000256" key="7">
    <source>
        <dbReference type="PROSITE-ProRule" id="PRU00236"/>
    </source>
</evidence>
<comment type="caution">
    <text evidence="10">The sequence shown here is derived from an EMBL/GenBank/DDBJ whole genome shotgun (WGS) entry which is preliminary data.</text>
</comment>
<keyword evidence="3" id="KW-0808">Transferase</keyword>
<evidence type="ECO:0000313" key="11">
    <source>
        <dbReference type="Proteomes" id="UP000078544"/>
    </source>
</evidence>
<feature type="active site" description="Proton acceptor" evidence="7">
    <location>
        <position position="146"/>
    </location>
</feature>
<dbReference type="GO" id="GO:0070403">
    <property type="term" value="F:NAD+ binding"/>
    <property type="evidence" value="ECO:0007669"/>
    <property type="project" value="InterPro"/>
</dbReference>
<keyword evidence="4 7" id="KW-0479">Metal-binding</keyword>
<comment type="cofactor">
    <cofactor evidence="1">
        <name>Zn(2+)</name>
        <dbReference type="ChEBI" id="CHEBI:29105"/>
    </cofactor>
</comment>
<evidence type="ECO:0000256" key="5">
    <source>
        <dbReference type="ARBA" id="ARBA00022833"/>
    </source>
</evidence>
<keyword evidence="6" id="KW-0520">NAD</keyword>
<evidence type="ECO:0000256" key="6">
    <source>
        <dbReference type="ARBA" id="ARBA00023027"/>
    </source>
</evidence>
<dbReference type="Proteomes" id="UP000078544">
    <property type="component" value="Unassembled WGS sequence"/>
</dbReference>
<dbReference type="InterPro" id="IPR003000">
    <property type="entry name" value="Sirtuin"/>
</dbReference>
<dbReference type="Gene3D" id="3.30.1600.10">
    <property type="entry name" value="SIR2/SIRT2 'Small Domain"/>
    <property type="match status" value="1"/>
</dbReference>
<evidence type="ECO:0000256" key="1">
    <source>
        <dbReference type="ARBA" id="ARBA00001947"/>
    </source>
</evidence>
<evidence type="ECO:0000313" key="10">
    <source>
        <dbReference type="EMBL" id="OAA32961.1"/>
    </source>
</evidence>
<dbReference type="PROSITE" id="PS50305">
    <property type="entry name" value="SIRTUIN"/>
    <property type="match status" value="1"/>
</dbReference>
<feature type="binding site" evidence="7">
    <location>
        <position position="154"/>
    </location>
    <ligand>
        <name>Zn(2+)</name>
        <dbReference type="ChEBI" id="CHEBI:29105"/>
    </ligand>
</feature>
<dbReference type="PANTHER" id="PTHR11085">
    <property type="entry name" value="NAD-DEPENDENT PROTEIN DEACYLASE SIRTUIN-5, MITOCHONDRIAL-RELATED"/>
    <property type="match status" value="1"/>
</dbReference>
<dbReference type="InterPro" id="IPR029035">
    <property type="entry name" value="DHS-like_NAD/FAD-binding_dom"/>
</dbReference>
<name>A0A166UU09_9HYPO</name>
<dbReference type="GO" id="GO:0046872">
    <property type="term" value="F:metal ion binding"/>
    <property type="evidence" value="ECO:0007669"/>
    <property type="project" value="UniProtKB-KW"/>
</dbReference>
<evidence type="ECO:0000256" key="2">
    <source>
        <dbReference type="ARBA" id="ARBA00006924"/>
    </source>
</evidence>
<dbReference type="InterPro" id="IPR026590">
    <property type="entry name" value="Ssirtuin_cat_dom"/>
</dbReference>
<keyword evidence="5 7" id="KW-0862">Zinc</keyword>
<feature type="region of interest" description="Disordered" evidence="8">
    <location>
        <begin position="358"/>
        <end position="406"/>
    </location>
</feature>
<evidence type="ECO:0000256" key="8">
    <source>
        <dbReference type="SAM" id="MobiDB-lite"/>
    </source>
</evidence>
<gene>
    <name evidence="10" type="ORF">AAL_00426</name>
</gene>
<proteinExistence type="inferred from homology"/>
<dbReference type="EMBL" id="AZGY01000001">
    <property type="protein sequence ID" value="OAA32961.1"/>
    <property type="molecule type" value="Genomic_DNA"/>
</dbReference>
<protein>
    <submittedName>
        <fullName evidence="10">NAD-dependent deacetylase sirtuin-2</fullName>
    </submittedName>
</protein>
<evidence type="ECO:0000256" key="3">
    <source>
        <dbReference type="ARBA" id="ARBA00022679"/>
    </source>
</evidence>
<feature type="binding site" evidence="7">
    <location>
        <position position="178"/>
    </location>
    <ligand>
        <name>Zn(2+)</name>
        <dbReference type="ChEBI" id="CHEBI:29105"/>
    </ligand>
</feature>
<feature type="binding site" evidence="7">
    <location>
        <position position="183"/>
    </location>
    <ligand>
        <name>Zn(2+)</name>
        <dbReference type="ChEBI" id="CHEBI:29105"/>
    </ligand>
</feature>
<keyword evidence="11" id="KW-1185">Reference proteome</keyword>
<feature type="compositionally biased region" description="Basic and acidic residues" evidence="8">
    <location>
        <begin position="389"/>
        <end position="399"/>
    </location>
</feature>
<accession>A0A166UU09</accession>
<comment type="similarity">
    <text evidence="2">Belongs to the sirtuin family. Class I subfamily.</text>
</comment>
<dbReference type="AlphaFoldDB" id="A0A166UU09"/>
<organism evidence="10 11">
    <name type="scientific">Moelleriella libera RCEF 2490</name>
    <dbReference type="NCBI Taxonomy" id="1081109"/>
    <lineage>
        <taxon>Eukaryota</taxon>
        <taxon>Fungi</taxon>
        <taxon>Dikarya</taxon>
        <taxon>Ascomycota</taxon>
        <taxon>Pezizomycotina</taxon>
        <taxon>Sordariomycetes</taxon>
        <taxon>Hypocreomycetidae</taxon>
        <taxon>Hypocreales</taxon>
        <taxon>Clavicipitaceae</taxon>
        <taxon>Moelleriella</taxon>
    </lineage>
</organism>
<sequence>MGQEESTIVAESVQPATLSERSLSAVAEYIRTGRNKRIVVLTGAGISTAAGIPDFRSPKTGLYNNLARLNLPYAEAVFDISYFRQHPQPFYVLAQELYPGKFHPTVSHAFIALLARKGLLQMLFTQNIDCLERRAGVPTEKIIEAHGSFATQRCIECKTEYPDNEMEAHVFKGVVPFCNQEGCDGAVKPDIVFFGEALPAAFAENSDQAAMADIMLVLGTSLTVYPFAGLPDMARQGKPRVLFNMERVGNLGGRTDDVLELGSCDEGIRKLADELGWRDELETYWRELVGDEEADRQLRSAAGGEDIDDEVHRLADGVENALRIGDSASEDERSITPEITQTAIASNALGDEVETLEHASAAVPEDSSKVMESGLEKKKQTAAQAAEPETTKSETKGHTAEPWTSD</sequence>
<dbReference type="OrthoDB" id="420264at2759"/>